<accession>Q4TCZ7</accession>
<dbReference type="EMBL" id="CAAE01006613">
    <property type="protein sequence ID" value="CAF89235.1"/>
    <property type="molecule type" value="Genomic_DNA"/>
</dbReference>
<proteinExistence type="predicted"/>
<evidence type="ECO:0000313" key="3">
    <source>
        <dbReference type="EMBL" id="CAF89235.1"/>
    </source>
</evidence>
<evidence type="ECO:0000256" key="1">
    <source>
        <dbReference type="SAM" id="Coils"/>
    </source>
</evidence>
<dbReference type="PANTHER" id="PTHR33488">
    <property type="entry name" value="ZGC:162509"/>
    <property type="match status" value="1"/>
</dbReference>
<name>Q4TCZ7_TETNG</name>
<protein>
    <submittedName>
        <fullName evidence="3">(spotted green pufferfish) hypothetical protein</fullName>
    </submittedName>
</protein>
<sequence>MANSPALTPKPPMMFREQSSSGQASASQRASDNARYRIELSREQLKHTRDSYQKSVENMEKNERELTEILCEMQNCNIKQTDFDTTIKMLAKGLDAMGRVKEQWEKMVRFFQMVSNIVKTSLNVTLKNFVTACDRSKKLGYNDKLFTKDLLYNQAFQASNIASLVHMISGTYTEVSSKFLMDRVSSLGRLMAMDKERPEFHQERAMLQTSCQDAQSGIKQLVIKNKKDFERKTNERMEKIEYEMKAVLPEAPPQETENIKEIVQANFERPGGLLLTQLR</sequence>
<reference evidence="3" key="2">
    <citation type="submission" date="2004-02" db="EMBL/GenBank/DDBJ databases">
        <authorList>
            <consortium name="Genoscope"/>
            <consortium name="Whitehead Institute Centre for Genome Research"/>
        </authorList>
    </citation>
    <scope>NUCLEOTIDE SEQUENCE</scope>
</reference>
<organism evidence="3">
    <name type="scientific">Tetraodon nigroviridis</name>
    <name type="common">Spotted green pufferfish</name>
    <name type="synonym">Chelonodon nigroviridis</name>
    <dbReference type="NCBI Taxonomy" id="99883"/>
    <lineage>
        <taxon>Eukaryota</taxon>
        <taxon>Metazoa</taxon>
        <taxon>Chordata</taxon>
        <taxon>Craniata</taxon>
        <taxon>Vertebrata</taxon>
        <taxon>Euteleostomi</taxon>
        <taxon>Actinopterygii</taxon>
        <taxon>Neopterygii</taxon>
        <taxon>Teleostei</taxon>
        <taxon>Neoteleostei</taxon>
        <taxon>Acanthomorphata</taxon>
        <taxon>Eupercaria</taxon>
        <taxon>Tetraodontiformes</taxon>
        <taxon>Tetradontoidea</taxon>
        <taxon>Tetraodontidae</taxon>
        <taxon>Tetraodon</taxon>
    </lineage>
</organism>
<dbReference type="OrthoDB" id="5406275at2759"/>
<dbReference type="KEGG" id="tng:GSTEN00003063G001"/>
<feature type="compositionally biased region" description="Low complexity" evidence="2">
    <location>
        <begin position="18"/>
        <end position="31"/>
    </location>
</feature>
<keyword evidence="1" id="KW-0175">Coiled coil</keyword>
<dbReference type="PANTHER" id="PTHR33488:SF2">
    <property type="entry name" value="EARLY ENDOSOME ANTIGEN 1-LIKE"/>
    <property type="match status" value="1"/>
</dbReference>
<reference evidence="3" key="1">
    <citation type="journal article" date="2004" name="Nature">
        <title>Genome duplication in the teleost fish Tetraodon nigroviridis reveals the early vertebrate proto-karyotype.</title>
        <authorList>
            <person name="Jaillon O."/>
            <person name="Aury J.-M."/>
            <person name="Brunet F."/>
            <person name="Petit J.-L."/>
            <person name="Stange-Thomann N."/>
            <person name="Mauceli E."/>
            <person name="Bouneau L."/>
            <person name="Fischer C."/>
            <person name="Ozouf-Costaz C."/>
            <person name="Bernot A."/>
            <person name="Nicaud S."/>
            <person name="Jaffe D."/>
            <person name="Fisher S."/>
            <person name="Lutfalla G."/>
            <person name="Dossat C."/>
            <person name="Segurens B."/>
            <person name="Dasilva C."/>
            <person name="Salanoubat M."/>
            <person name="Levy M."/>
            <person name="Boudet N."/>
            <person name="Castellano S."/>
            <person name="Anthouard V."/>
            <person name="Jubin C."/>
            <person name="Castelli V."/>
            <person name="Katinka M."/>
            <person name="Vacherie B."/>
            <person name="Biemont C."/>
            <person name="Skalli Z."/>
            <person name="Cattolico L."/>
            <person name="Poulain J."/>
            <person name="De Berardinis V."/>
            <person name="Cruaud C."/>
            <person name="Duprat S."/>
            <person name="Brottier P."/>
            <person name="Coutanceau J.-P."/>
            <person name="Gouzy J."/>
            <person name="Parra G."/>
            <person name="Lardier G."/>
            <person name="Chapple C."/>
            <person name="McKernan K.J."/>
            <person name="McEwan P."/>
            <person name="Bosak S."/>
            <person name="Kellis M."/>
            <person name="Volff J.-N."/>
            <person name="Guigo R."/>
            <person name="Zody M.C."/>
            <person name="Mesirov J."/>
            <person name="Lindblad-Toh K."/>
            <person name="Birren B."/>
            <person name="Nusbaum C."/>
            <person name="Kahn D."/>
            <person name="Robinson-Rechavi M."/>
            <person name="Laudet V."/>
            <person name="Schachter V."/>
            <person name="Quetier F."/>
            <person name="Saurin W."/>
            <person name="Scarpelli C."/>
            <person name="Wincker P."/>
            <person name="Lander E.S."/>
            <person name="Weissenbach J."/>
            <person name="Roest Crollius H."/>
        </authorList>
    </citation>
    <scope>NUCLEOTIDE SEQUENCE [LARGE SCALE GENOMIC DNA]</scope>
</reference>
<gene>
    <name evidence="3" type="ORF">GSTENG00003063001</name>
</gene>
<dbReference type="AlphaFoldDB" id="Q4TCZ7"/>
<comment type="caution">
    <text evidence="3">The sequence shown here is derived from an EMBL/GenBank/DDBJ whole genome shotgun (WGS) entry which is preliminary data.</text>
</comment>
<evidence type="ECO:0000256" key="2">
    <source>
        <dbReference type="SAM" id="MobiDB-lite"/>
    </source>
</evidence>
<feature type="coiled-coil region" evidence="1">
    <location>
        <begin position="42"/>
        <end position="69"/>
    </location>
</feature>
<feature type="region of interest" description="Disordered" evidence="2">
    <location>
        <begin position="1"/>
        <end position="34"/>
    </location>
</feature>